<sequence>MTAPMTEGWPASAAAAARIATERYGPPDEASHNTLIWHDRAPWKRVVVSRTMVPHRFPREHLDVVRHVVDHPVPADRIGDLARFSGSVVYDRTRGELSSHCENEEGNILALNLAHDVVAHGMDVESARRRCHEAIETRDSPDRDPYLDALTFEPGHAPDPDEATIDGDLQDRLRQALGATDHKS</sequence>
<evidence type="ECO:0000256" key="1">
    <source>
        <dbReference type="SAM" id="MobiDB-lite"/>
    </source>
</evidence>
<protein>
    <submittedName>
        <fullName evidence="2">Uncharacterized protein</fullName>
    </submittedName>
</protein>
<dbReference type="EMBL" id="AP022871">
    <property type="protein sequence ID" value="BCB88246.1"/>
    <property type="molecule type" value="Genomic_DNA"/>
</dbReference>
<organism evidence="2 3">
    <name type="scientific">Phytohabitans suffuscus</name>
    <dbReference type="NCBI Taxonomy" id="624315"/>
    <lineage>
        <taxon>Bacteria</taxon>
        <taxon>Bacillati</taxon>
        <taxon>Actinomycetota</taxon>
        <taxon>Actinomycetes</taxon>
        <taxon>Micromonosporales</taxon>
        <taxon>Micromonosporaceae</taxon>
    </lineage>
</organism>
<feature type="region of interest" description="Disordered" evidence="1">
    <location>
        <begin position="134"/>
        <end position="166"/>
    </location>
</feature>
<dbReference type="Proteomes" id="UP000503011">
    <property type="component" value="Chromosome"/>
</dbReference>
<proteinExistence type="predicted"/>
<keyword evidence="3" id="KW-1185">Reference proteome</keyword>
<dbReference type="RefSeq" id="WP_173159563.1">
    <property type="nucleotide sequence ID" value="NZ_AP022871.1"/>
</dbReference>
<reference evidence="2 3" key="2">
    <citation type="submission" date="2020-03" db="EMBL/GenBank/DDBJ databases">
        <authorList>
            <person name="Ichikawa N."/>
            <person name="Kimura A."/>
            <person name="Kitahashi Y."/>
            <person name="Uohara A."/>
        </authorList>
    </citation>
    <scope>NUCLEOTIDE SEQUENCE [LARGE SCALE GENOMIC DNA]</scope>
    <source>
        <strain evidence="2 3">NBRC 105367</strain>
    </source>
</reference>
<accession>A0A6F8YQB9</accession>
<dbReference type="AlphaFoldDB" id="A0A6F8YQB9"/>
<dbReference type="KEGG" id="psuu:Psuf_055590"/>
<evidence type="ECO:0000313" key="2">
    <source>
        <dbReference type="EMBL" id="BCB88246.1"/>
    </source>
</evidence>
<reference evidence="2 3" key="1">
    <citation type="submission" date="2020-03" db="EMBL/GenBank/DDBJ databases">
        <title>Whole genome shotgun sequence of Phytohabitans suffuscus NBRC 105367.</title>
        <authorList>
            <person name="Komaki H."/>
            <person name="Tamura T."/>
        </authorList>
    </citation>
    <scope>NUCLEOTIDE SEQUENCE [LARGE SCALE GENOMIC DNA]</scope>
    <source>
        <strain evidence="2 3">NBRC 105367</strain>
    </source>
</reference>
<name>A0A6F8YQB9_9ACTN</name>
<evidence type="ECO:0000313" key="3">
    <source>
        <dbReference type="Proteomes" id="UP000503011"/>
    </source>
</evidence>
<gene>
    <name evidence="2" type="ORF">Psuf_055590</name>
</gene>
<feature type="compositionally biased region" description="Basic and acidic residues" evidence="1">
    <location>
        <begin position="134"/>
        <end position="146"/>
    </location>
</feature>